<dbReference type="PANTHER" id="PTHR33653:SF1">
    <property type="entry name" value="RIBONUCLEASE VAPC2"/>
    <property type="match status" value="1"/>
</dbReference>
<dbReference type="InterPro" id="IPR029060">
    <property type="entry name" value="PIN-like_dom_sf"/>
</dbReference>
<evidence type="ECO:0000256" key="1">
    <source>
        <dbReference type="ARBA" id="ARBA00001946"/>
    </source>
</evidence>
<evidence type="ECO:0000256" key="7">
    <source>
        <dbReference type="ARBA" id="ARBA00038093"/>
    </source>
</evidence>
<keyword evidence="10" id="KW-1185">Reference proteome</keyword>
<gene>
    <name evidence="9" type="ORF">B4O97_18985</name>
</gene>
<dbReference type="AlphaFoldDB" id="A0A1Y1RTW1"/>
<dbReference type="GO" id="GO:0046872">
    <property type="term" value="F:metal ion binding"/>
    <property type="evidence" value="ECO:0007669"/>
    <property type="project" value="UniProtKB-KW"/>
</dbReference>
<dbReference type="Pfam" id="PF01850">
    <property type="entry name" value="PIN"/>
    <property type="match status" value="1"/>
</dbReference>
<comment type="similarity">
    <text evidence="7">Belongs to the PINc/VapC protein family.</text>
</comment>
<sequence length="132" mass="15102">MSYLIDTDILIYSIKGNEKVNEKFQIQKNEPKSLSVITYGELVFGAKKSSKIEKNLARVRRISELFPIIDVTPAIMETYGEYKALLSKTGIVIDDMNLLIASTAITHNLILVTNNVRHFRRIKELEIDNWST</sequence>
<dbReference type="STRING" id="1963862.B4O97_18985"/>
<dbReference type="SUPFAM" id="SSF88723">
    <property type="entry name" value="PIN domain-like"/>
    <property type="match status" value="1"/>
</dbReference>
<evidence type="ECO:0000256" key="4">
    <source>
        <dbReference type="ARBA" id="ARBA00022723"/>
    </source>
</evidence>
<name>A0A1Y1RTW1_9SPIO</name>
<dbReference type="Proteomes" id="UP000192343">
    <property type="component" value="Unassembled WGS sequence"/>
</dbReference>
<dbReference type="PANTHER" id="PTHR33653">
    <property type="entry name" value="RIBONUCLEASE VAPC2"/>
    <property type="match status" value="1"/>
</dbReference>
<keyword evidence="4" id="KW-0479">Metal-binding</keyword>
<dbReference type="EMBL" id="MWQY01000046">
    <property type="protein sequence ID" value="ORC28818.1"/>
    <property type="molecule type" value="Genomic_DNA"/>
</dbReference>
<keyword evidence="2" id="KW-1277">Toxin-antitoxin system</keyword>
<evidence type="ECO:0000256" key="3">
    <source>
        <dbReference type="ARBA" id="ARBA00022722"/>
    </source>
</evidence>
<dbReference type="GO" id="GO:0004518">
    <property type="term" value="F:nuclease activity"/>
    <property type="evidence" value="ECO:0007669"/>
    <property type="project" value="UniProtKB-KW"/>
</dbReference>
<dbReference type="Gene3D" id="3.40.50.1010">
    <property type="entry name" value="5'-nuclease"/>
    <property type="match status" value="1"/>
</dbReference>
<dbReference type="RefSeq" id="WP_083053096.1">
    <property type="nucleotide sequence ID" value="NZ_MWQY01000046.1"/>
</dbReference>
<keyword evidence="6" id="KW-0460">Magnesium</keyword>
<feature type="domain" description="PIN" evidence="8">
    <location>
        <begin position="3"/>
        <end position="124"/>
    </location>
</feature>
<proteinExistence type="inferred from homology"/>
<accession>A0A1Y1RTW1</accession>
<dbReference type="CDD" id="cd18742">
    <property type="entry name" value="PIN_VapC4-5_FitB-like"/>
    <property type="match status" value="1"/>
</dbReference>
<evidence type="ECO:0000256" key="6">
    <source>
        <dbReference type="ARBA" id="ARBA00022842"/>
    </source>
</evidence>
<comment type="caution">
    <text evidence="9">The sequence shown here is derived from an EMBL/GenBank/DDBJ whole genome shotgun (WGS) entry which is preliminary data.</text>
</comment>
<comment type="cofactor">
    <cofactor evidence="1">
        <name>Mg(2+)</name>
        <dbReference type="ChEBI" id="CHEBI:18420"/>
    </cofactor>
</comment>
<keyword evidence="3" id="KW-0540">Nuclease</keyword>
<dbReference type="InterPro" id="IPR002716">
    <property type="entry name" value="PIN_dom"/>
</dbReference>
<evidence type="ECO:0000256" key="5">
    <source>
        <dbReference type="ARBA" id="ARBA00022801"/>
    </source>
</evidence>
<evidence type="ECO:0000313" key="9">
    <source>
        <dbReference type="EMBL" id="ORC28818.1"/>
    </source>
</evidence>
<evidence type="ECO:0000259" key="8">
    <source>
        <dbReference type="Pfam" id="PF01850"/>
    </source>
</evidence>
<dbReference type="OrthoDB" id="9796690at2"/>
<keyword evidence="5" id="KW-0378">Hydrolase</keyword>
<organism evidence="9 10">
    <name type="scientific">Marispirochaeta aestuarii</name>
    <dbReference type="NCBI Taxonomy" id="1963862"/>
    <lineage>
        <taxon>Bacteria</taxon>
        <taxon>Pseudomonadati</taxon>
        <taxon>Spirochaetota</taxon>
        <taxon>Spirochaetia</taxon>
        <taxon>Spirochaetales</taxon>
        <taxon>Spirochaetaceae</taxon>
        <taxon>Marispirochaeta</taxon>
    </lineage>
</organism>
<evidence type="ECO:0000256" key="2">
    <source>
        <dbReference type="ARBA" id="ARBA00022649"/>
    </source>
</evidence>
<reference evidence="9 10" key="1">
    <citation type="submission" date="2017-03" db="EMBL/GenBank/DDBJ databases">
        <title>Draft Genome sequence of Marispirochaeta sp. strain JC444.</title>
        <authorList>
            <person name="Shivani Y."/>
            <person name="Subhash Y."/>
            <person name="Sasikala C."/>
            <person name="Ramana C."/>
        </authorList>
    </citation>
    <scope>NUCLEOTIDE SEQUENCE [LARGE SCALE GENOMIC DNA]</scope>
    <source>
        <strain evidence="9 10">JC444</strain>
    </source>
</reference>
<evidence type="ECO:0000313" key="10">
    <source>
        <dbReference type="Proteomes" id="UP000192343"/>
    </source>
</evidence>
<dbReference type="GO" id="GO:0016787">
    <property type="term" value="F:hydrolase activity"/>
    <property type="evidence" value="ECO:0007669"/>
    <property type="project" value="UniProtKB-KW"/>
</dbReference>
<protein>
    <submittedName>
        <fullName evidence="9">VapC toxin family PIN domain ribonuclease</fullName>
    </submittedName>
</protein>
<dbReference type="InterPro" id="IPR050556">
    <property type="entry name" value="Type_II_TA_system_RNase"/>
</dbReference>